<dbReference type="EMBL" id="JAGVWD010000027">
    <property type="protein sequence ID" value="MBS3057387.1"/>
    <property type="molecule type" value="Genomic_DNA"/>
</dbReference>
<dbReference type="GO" id="GO:1990112">
    <property type="term" value="C:RQC complex"/>
    <property type="evidence" value="ECO:0007669"/>
    <property type="project" value="TreeGrafter"/>
</dbReference>
<feature type="non-terminal residue" evidence="1">
    <location>
        <position position="137"/>
    </location>
</feature>
<dbReference type="Proteomes" id="UP000677687">
    <property type="component" value="Unassembled WGS sequence"/>
</dbReference>
<comment type="caution">
    <text evidence="1">The sequence shown here is derived from an EMBL/GenBank/DDBJ whole genome shotgun (WGS) entry which is preliminary data.</text>
</comment>
<dbReference type="PANTHER" id="PTHR15239:SF6">
    <property type="entry name" value="RIBOSOME QUALITY CONTROL COMPLEX SUBUNIT NEMF"/>
    <property type="match status" value="1"/>
</dbReference>
<dbReference type="Gene3D" id="2.30.310.10">
    <property type="entry name" value="ibrinogen binding protein from staphylococcus aureus domain"/>
    <property type="match status" value="1"/>
</dbReference>
<dbReference type="GO" id="GO:0043023">
    <property type="term" value="F:ribosomal large subunit binding"/>
    <property type="evidence" value="ECO:0007669"/>
    <property type="project" value="TreeGrafter"/>
</dbReference>
<evidence type="ECO:0000313" key="2">
    <source>
        <dbReference type="Proteomes" id="UP000677687"/>
    </source>
</evidence>
<protein>
    <submittedName>
        <fullName evidence="1">NFACT family protein</fullName>
    </submittedName>
</protein>
<evidence type="ECO:0000313" key="1">
    <source>
        <dbReference type="EMBL" id="MBS3057387.1"/>
    </source>
</evidence>
<name>A0A8T4KTH3_9ARCH</name>
<dbReference type="GO" id="GO:0000049">
    <property type="term" value="F:tRNA binding"/>
    <property type="evidence" value="ECO:0007669"/>
    <property type="project" value="TreeGrafter"/>
</dbReference>
<sequence length="137" mass="15939">MQITNLTLAFAVLESKQLLENSTVQKVQELENSWLKIKLRTKQGSGELVLTPQIFFFSSYSMPAKKLSSGFSAFLRKHLENKKILQVQQYSFDRIVFFEFADFFLVLELFAKGNIVLADKEMKILGVLRTEHWKDRT</sequence>
<dbReference type="InterPro" id="IPR051608">
    <property type="entry name" value="RQC_Subunit_NEMF"/>
</dbReference>
<organism evidence="1 2">
    <name type="scientific">Candidatus Iainarchaeum sp</name>
    <dbReference type="NCBI Taxonomy" id="3101447"/>
    <lineage>
        <taxon>Archaea</taxon>
        <taxon>Candidatus Iainarchaeota</taxon>
        <taxon>Candidatus Iainarchaeia</taxon>
        <taxon>Candidatus Iainarchaeales</taxon>
        <taxon>Candidatus Iainarchaeaceae</taxon>
        <taxon>Candidatus Iainarchaeum</taxon>
    </lineage>
</organism>
<dbReference type="Pfam" id="PF05833">
    <property type="entry name" value="NFACT_N"/>
    <property type="match status" value="1"/>
</dbReference>
<proteinExistence type="predicted"/>
<dbReference type="PANTHER" id="PTHR15239">
    <property type="entry name" value="NUCLEAR EXPORT MEDIATOR FACTOR NEMF"/>
    <property type="match status" value="1"/>
</dbReference>
<reference evidence="1" key="2">
    <citation type="submission" date="2021-05" db="EMBL/GenBank/DDBJ databases">
        <title>Protein family content uncovers lineage relationships and bacterial pathway maintenance mechanisms in DPANN archaea.</title>
        <authorList>
            <person name="Castelle C.J."/>
            <person name="Meheust R."/>
            <person name="Jaffe A.L."/>
            <person name="Seitz K."/>
            <person name="Gong X."/>
            <person name="Baker B.J."/>
            <person name="Banfield J.F."/>
        </authorList>
    </citation>
    <scope>NUCLEOTIDE SEQUENCE</scope>
    <source>
        <strain evidence="1">RIFCSPHIGHO2_01_FULL_AR10_44_11</strain>
    </source>
</reference>
<accession>A0A8T4KTH3</accession>
<dbReference type="AlphaFoldDB" id="A0A8T4KTH3"/>
<reference evidence="1" key="1">
    <citation type="submission" date="2021-03" db="EMBL/GenBank/DDBJ databases">
        <authorList>
            <person name="Jaffe A."/>
        </authorList>
    </citation>
    <scope>NUCLEOTIDE SEQUENCE</scope>
    <source>
        <strain evidence="1">RIFCSPHIGHO2_01_FULL_AR10_44_11</strain>
    </source>
</reference>
<dbReference type="GO" id="GO:0072344">
    <property type="term" value="P:rescue of stalled ribosome"/>
    <property type="evidence" value="ECO:0007669"/>
    <property type="project" value="TreeGrafter"/>
</dbReference>
<gene>
    <name evidence="1" type="ORF">J4415_02050</name>
</gene>